<dbReference type="Proteomes" id="UP000410984">
    <property type="component" value="Unassembled WGS sequence"/>
</dbReference>
<gene>
    <name evidence="1" type="ORF">MET9862_04787</name>
</gene>
<dbReference type="EMBL" id="CABFPH010000105">
    <property type="protein sequence ID" value="VUD74159.1"/>
    <property type="molecule type" value="Genomic_DNA"/>
</dbReference>
<keyword evidence="2" id="KW-1185">Reference proteome</keyword>
<accession>A0A509EKZ0</accession>
<dbReference type="AlphaFoldDB" id="A0A509EKZ0"/>
<organism evidence="1 2">
    <name type="scientific">Methylobacterium symbioticum</name>
    <dbReference type="NCBI Taxonomy" id="2584084"/>
    <lineage>
        <taxon>Bacteria</taxon>
        <taxon>Pseudomonadati</taxon>
        <taxon>Pseudomonadota</taxon>
        <taxon>Alphaproteobacteria</taxon>
        <taxon>Hyphomicrobiales</taxon>
        <taxon>Methylobacteriaceae</taxon>
        <taxon>Methylobacterium</taxon>
    </lineage>
</organism>
<evidence type="ECO:0000313" key="2">
    <source>
        <dbReference type="Proteomes" id="UP000410984"/>
    </source>
</evidence>
<proteinExistence type="predicted"/>
<evidence type="ECO:0000313" key="1">
    <source>
        <dbReference type="EMBL" id="VUD74159.1"/>
    </source>
</evidence>
<reference evidence="1 2" key="1">
    <citation type="submission" date="2019-06" db="EMBL/GenBank/DDBJ databases">
        <authorList>
            <person name="Rodrigo-Torres L."/>
            <person name="Arahal R. D."/>
            <person name="Lucena T."/>
        </authorList>
    </citation>
    <scope>NUCLEOTIDE SEQUENCE [LARGE SCALE GENOMIC DNA]</scope>
    <source>
        <strain evidence="1 2">SB0023/3</strain>
    </source>
</reference>
<name>A0A509EKZ0_9HYPH</name>
<protein>
    <submittedName>
        <fullName evidence="1">Uncharacterized protein</fullName>
    </submittedName>
</protein>
<sequence length="73" mass="7517">MAELANPRICGAGSSCAAKKQQPTAAIIGAPAPSGQPVAIQIALVRTIARTTPMAESSAMPWSRWRMARAAAV</sequence>